<evidence type="ECO:0000313" key="2">
    <source>
        <dbReference type="EMBL" id="KZV27950.1"/>
    </source>
</evidence>
<evidence type="ECO:0000256" key="1">
    <source>
        <dbReference type="SAM" id="MobiDB-lite"/>
    </source>
</evidence>
<evidence type="ECO:0000313" key="3">
    <source>
        <dbReference type="Proteomes" id="UP000250235"/>
    </source>
</evidence>
<feature type="region of interest" description="Disordered" evidence="1">
    <location>
        <begin position="126"/>
        <end position="157"/>
    </location>
</feature>
<dbReference type="Proteomes" id="UP000250235">
    <property type="component" value="Unassembled WGS sequence"/>
</dbReference>
<protein>
    <submittedName>
        <fullName evidence="2">Uncharacterized protein</fullName>
    </submittedName>
</protein>
<keyword evidence="3" id="KW-1185">Reference proteome</keyword>
<reference evidence="2 3" key="1">
    <citation type="journal article" date="2015" name="Proc. Natl. Acad. Sci. U.S.A.">
        <title>The resurrection genome of Boea hygrometrica: A blueprint for survival of dehydration.</title>
        <authorList>
            <person name="Xiao L."/>
            <person name="Yang G."/>
            <person name="Zhang L."/>
            <person name="Yang X."/>
            <person name="Zhao S."/>
            <person name="Ji Z."/>
            <person name="Zhou Q."/>
            <person name="Hu M."/>
            <person name="Wang Y."/>
            <person name="Chen M."/>
            <person name="Xu Y."/>
            <person name="Jin H."/>
            <person name="Xiao X."/>
            <person name="Hu G."/>
            <person name="Bao F."/>
            <person name="Hu Y."/>
            <person name="Wan P."/>
            <person name="Li L."/>
            <person name="Deng X."/>
            <person name="Kuang T."/>
            <person name="Xiang C."/>
            <person name="Zhu J.K."/>
            <person name="Oliver M.J."/>
            <person name="He Y."/>
        </authorList>
    </citation>
    <scope>NUCLEOTIDE SEQUENCE [LARGE SCALE GENOMIC DNA]</scope>
    <source>
        <strain evidence="3">cv. XS01</strain>
    </source>
</reference>
<feature type="compositionally biased region" description="Basic and acidic residues" evidence="1">
    <location>
        <begin position="67"/>
        <end position="85"/>
    </location>
</feature>
<accession>A0A2Z7B8D0</accession>
<name>A0A2Z7B8D0_9LAMI</name>
<proteinExistence type="predicted"/>
<dbReference type="OrthoDB" id="1106808at2759"/>
<dbReference type="PANTHER" id="PTHR36757">
    <property type="entry name" value="BNAANNG22500D PROTEIN"/>
    <property type="match status" value="1"/>
</dbReference>
<feature type="compositionally biased region" description="Polar residues" evidence="1">
    <location>
        <begin position="126"/>
        <end position="141"/>
    </location>
</feature>
<dbReference type="EMBL" id="KV010222">
    <property type="protein sequence ID" value="KZV27950.1"/>
    <property type="molecule type" value="Genomic_DNA"/>
</dbReference>
<feature type="region of interest" description="Disordered" evidence="1">
    <location>
        <begin position="1"/>
        <end position="89"/>
    </location>
</feature>
<sequence>MAIEVFRPDSPSGRKSPRISFSFDQESSSPDELFSGGRILPTQIKKRLTSDAPPGPKPPLRMSQYPPHHECPEITKKNSESEDKVQKHKPSFWNFKRSTSLNCGRGGSHTWRLRLLPAFSRSYSKGSAATAKPTNQKQNIAKHSPKIHSEKSDSASYIAANHHRPPLKKNNNSSNNGVTVNPVLNIPQANIFGFGSIFSGGMDKEKNKNKKKH</sequence>
<gene>
    <name evidence="2" type="ORF">F511_34624</name>
</gene>
<organism evidence="2 3">
    <name type="scientific">Dorcoceras hygrometricum</name>
    <dbReference type="NCBI Taxonomy" id="472368"/>
    <lineage>
        <taxon>Eukaryota</taxon>
        <taxon>Viridiplantae</taxon>
        <taxon>Streptophyta</taxon>
        <taxon>Embryophyta</taxon>
        <taxon>Tracheophyta</taxon>
        <taxon>Spermatophyta</taxon>
        <taxon>Magnoliopsida</taxon>
        <taxon>eudicotyledons</taxon>
        <taxon>Gunneridae</taxon>
        <taxon>Pentapetalae</taxon>
        <taxon>asterids</taxon>
        <taxon>lamiids</taxon>
        <taxon>Lamiales</taxon>
        <taxon>Gesneriaceae</taxon>
        <taxon>Didymocarpoideae</taxon>
        <taxon>Trichosporeae</taxon>
        <taxon>Loxocarpinae</taxon>
        <taxon>Dorcoceras</taxon>
    </lineage>
</organism>
<dbReference type="PANTHER" id="PTHR36757:SF1">
    <property type="entry name" value="GENOME ASSEMBLY, CHROMOSOME: A04"/>
    <property type="match status" value="1"/>
</dbReference>
<dbReference type="AlphaFoldDB" id="A0A2Z7B8D0"/>